<dbReference type="AlphaFoldDB" id="A0A126ZWQ9"/>
<dbReference type="EMBL" id="CP014518">
    <property type="protein sequence ID" value="AMM31397.1"/>
    <property type="molecule type" value="Genomic_DNA"/>
</dbReference>
<dbReference type="RefSeq" id="WP_066495308.1">
    <property type="nucleotide sequence ID" value="NZ_BJMO01000012.1"/>
</dbReference>
<dbReference type="OrthoDB" id="4144896at2"/>
<keyword evidence="2" id="KW-1185">Reference proteome</keyword>
<gene>
    <name evidence="1" type="ORF">SA2016_0707</name>
</gene>
<proteinExistence type="predicted"/>
<dbReference type="KEGG" id="satk:SA2016_0707"/>
<sequence>MDTGVLRRQAAAAFEALGAPDHLTLDSLAERIEEHRGRKIVVRAVDHLGADKISGLWLSLPAAELVLHAKTGSELHREQIILHELAHMVLQHDLLVGEDRHVASLLPDLDRSIVSRVLARCRRQSEPEIVAESLADLFAGAIARGRRARRDEPLNFRGVFG</sequence>
<organism evidence="1 2">
    <name type="scientific">Sinomonas atrocyanea</name>
    <dbReference type="NCBI Taxonomy" id="37927"/>
    <lineage>
        <taxon>Bacteria</taxon>
        <taxon>Bacillati</taxon>
        <taxon>Actinomycetota</taxon>
        <taxon>Actinomycetes</taxon>
        <taxon>Micrococcales</taxon>
        <taxon>Micrococcaceae</taxon>
        <taxon>Sinomonas</taxon>
    </lineage>
</organism>
<dbReference type="Proteomes" id="UP000070134">
    <property type="component" value="Chromosome"/>
</dbReference>
<evidence type="ECO:0000313" key="1">
    <source>
        <dbReference type="EMBL" id="AMM31397.1"/>
    </source>
</evidence>
<evidence type="ECO:0000313" key="2">
    <source>
        <dbReference type="Proteomes" id="UP000070134"/>
    </source>
</evidence>
<name>A0A126ZWQ9_9MICC</name>
<accession>A0A126ZWQ9</accession>
<dbReference type="STRING" id="37927.SA2016_0707"/>
<evidence type="ECO:0008006" key="3">
    <source>
        <dbReference type="Google" id="ProtNLM"/>
    </source>
</evidence>
<protein>
    <recommendedName>
        <fullName evidence="3">IrrE N-terminal-like domain-containing protein</fullName>
    </recommendedName>
</protein>
<reference evidence="1 2" key="1">
    <citation type="submission" date="2016-02" db="EMBL/GenBank/DDBJ databases">
        <title>Complete genome of Sinomonas atrocyanea KCTC 3377.</title>
        <authorList>
            <person name="Kim K.M."/>
        </authorList>
    </citation>
    <scope>NUCLEOTIDE SEQUENCE [LARGE SCALE GENOMIC DNA]</scope>
    <source>
        <strain evidence="1 2">KCTC 3377</strain>
    </source>
</reference>